<reference evidence="2 3" key="1">
    <citation type="journal article" date="2013" name="Genome Biol.">
        <title>Draft genome of the mountain pine beetle, Dendroctonus ponderosae Hopkins, a major forest pest.</title>
        <authorList>
            <person name="Keeling C.I."/>
            <person name="Yuen M.M."/>
            <person name="Liao N.Y."/>
            <person name="Docking T.R."/>
            <person name="Chan S.K."/>
            <person name="Taylor G.A."/>
            <person name="Palmquist D.L."/>
            <person name="Jackman S.D."/>
            <person name="Nguyen A."/>
            <person name="Li M."/>
            <person name="Henderson H."/>
            <person name="Janes J.K."/>
            <person name="Zhao Y."/>
            <person name="Pandoh P."/>
            <person name="Moore R."/>
            <person name="Sperling F.A."/>
            <person name="Huber D.P."/>
            <person name="Birol I."/>
            <person name="Jones S.J."/>
            <person name="Bohlmann J."/>
        </authorList>
    </citation>
    <scope>NUCLEOTIDE SEQUENCE</scope>
</reference>
<dbReference type="SUPFAM" id="SSF53098">
    <property type="entry name" value="Ribonuclease H-like"/>
    <property type="match status" value="1"/>
</dbReference>
<dbReference type="STRING" id="77166.U4U149"/>
<dbReference type="InterPro" id="IPR001584">
    <property type="entry name" value="Integrase_cat-core"/>
</dbReference>
<dbReference type="Gene3D" id="3.30.420.10">
    <property type="entry name" value="Ribonuclease H-like superfamily/Ribonuclease H"/>
    <property type="match status" value="1"/>
</dbReference>
<dbReference type="PANTHER" id="PTHR33327:SF3">
    <property type="entry name" value="RNA-DIRECTED DNA POLYMERASE"/>
    <property type="match status" value="1"/>
</dbReference>
<evidence type="ECO:0000313" key="3">
    <source>
        <dbReference type="Proteomes" id="UP000030742"/>
    </source>
</evidence>
<dbReference type="EMBL" id="KB631774">
    <property type="protein sequence ID" value="ERL86018.1"/>
    <property type="molecule type" value="Genomic_DNA"/>
</dbReference>
<name>U4U149_DENPD</name>
<evidence type="ECO:0000259" key="1">
    <source>
        <dbReference type="PROSITE" id="PS50994"/>
    </source>
</evidence>
<dbReference type="PANTHER" id="PTHR33327">
    <property type="entry name" value="ENDONUCLEASE"/>
    <property type="match status" value="1"/>
</dbReference>
<dbReference type="Pfam" id="PF00665">
    <property type="entry name" value="rve"/>
    <property type="match status" value="1"/>
</dbReference>
<proteinExistence type="predicted"/>
<dbReference type="PROSITE" id="PS50994">
    <property type="entry name" value="INTEGRASE"/>
    <property type="match status" value="1"/>
</dbReference>
<organism evidence="2 3">
    <name type="scientific">Dendroctonus ponderosae</name>
    <name type="common">Mountain pine beetle</name>
    <dbReference type="NCBI Taxonomy" id="77166"/>
    <lineage>
        <taxon>Eukaryota</taxon>
        <taxon>Metazoa</taxon>
        <taxon>Ecdysozoa</taxon>
        <taxon>Arthropoda</taxon>
        <taxon>Hexapoda</taxon>
        <taxon>Insecta</taxon>
        <taxon>Pterygota</taxon>
        <taxon>Neoptera</taxon>
        <taxon>Endopterygota</taxon>
        <taxon>Coleoptera</taxon>
        <taxon>Polyphaga</taxon>
        <taxon>Cucujiformia</taxon>
        <taxon>Curculionidae</taxon>
        <taxon>Scolytinae</taxon>
        <taxon>Dendroctonus</taxon>
    </lineage>
</organism>
<evidence type="ECO:0000313" key="2">
    <source>
        <dbReference type="EMBL" id="ERL86018.1"/>
    </source>
</evidence>
<protein>
    <recommendedName>
        <fullName evidence="1">Integrase catalytic domain-containing protein</fullName>
    </recommendedName>
</protein>
<dbReference type="Proteomes" id="UP000030742">
    <property type="component" value="Unassembled WGS sequence"/>
</dbReference>
<dbReference type="InterPro" id="IPR041588">
    <property type="entry name" value="Integrase_H2C2"/>
</dbReference>
<dbReference type="InterPro" id="IPR036397">
    <property type="entry name" value="RNaseH_sf"/>
</dbReference>
<sequence>MSSPTGQTQPVASNVSAPVQNNDSAAVSHVALQTPFGKQKPCVMVCSNRVAVPHELNHFRHHQVSHDRNIQWEILIQVSDLILNPPTQNNERLIACFADFETQRLKKLLSDTDFGDQGPSQILVHITSLAGNRVSEEFLTSLWLQRLPSQTQAIFSSNTGGLQSLVTTADKLHEVLDLHGVNAVSTPPANSSNELQALTSKIEALSVEIASLKMNSRQHFRQQSRGGTLSRGSEQEIDSELQHLLTSTTSLVLRKFTMSDSQGIYCDTSSAEIIPKSLRKKIFTVHGLAHPSGRATSRQKFVWPNMNRDIAEWSRTCLACQKAKVKSHNKNAFGTFPTTNARFEHIHLDIVGPLPSSQGQMNLLTMIDRFSRWPEAAPMSDIIADTITTTFYNTRIIRYGAPRVITSDQGSQFEGELFQALLRDNDQLLTVHRAMV</sequence>
<dbReference type="Pfam" id="PF17921">
    <property type="entry name" value="Integrase_H2C2"/>
    <property type="match status" value="1"/>
</dbReference>
<dbReference type="GO" id="GO:0015074">
    <property type="term" value="P:DNA integration"/>
    <property type="evidence" value="ECO:0007669"/>
    <property type="project" value="InterPro"/>
</dbReference>
<dbReference type="InterPro" id="IPR012337">
    <property type="entry name" value="RNaseH-like_sf"/>
</dbReference>
<feature type="domain" description="Integrase catalytic" evidence="1">
    <location>
        <begin position="333"/>
        <end position="436"/>
    </location>
</feature>
<dbReference type="Gene3D" id="1.10.340.70">
    <property type="match status" value="1"/>
</dbReference>
<dbReference type="AlphaFoldDB" id="U4U149"/>
<accession>U4U149</accession>
<dbReference type="GO" id="GO:0003676">
    <property type="term" value="F:nucleic acid binding"/>
    <property type="evidence" value="ECO:0007669"/>
    <property type="project" value="InterPro"/>
</dbReference>
<gene>
    <name evidence="2" type="ORF">D910_03432</name>
</gene>